<dbReference type="RefSeq" id="WP_005915133.1">
    <property type="nucleotide sequence ID" value="NZ_ALVD01000001.1"/>
</dbReference>
<dbReference type="Pfam" id="PF13644">
    <property type="entry name" value="DKNYY"/>
    <property type="match status" value="1"/>
</dbReference>
<evidence type="ECO:0000313" key="2">
    <source>
        <dbReference type="Proteomes" id="UP000004829"/>
    </source>
</evidence>
<evidence type="ECO:0008006" key="3">
    <source>
        <dbReference type="Google" id="ProtNLM"/>
    </source>
</evidence>
<evidence type="ECO:0000313" key="1">
    <source>
        <dbReference type="EMBL" id="EJU08570.1"/>
    </source>
</evidence>
<proteinExistence type="predicted"/>
<organism evidence="1 2">
    <name type="scientific">Fusobacterium hwasookii ChDC F128</name>
    <dbReference type="NCBI Taxonomy" id="1216362"/>
    <lineage>
        <taxon>Bacteria</taxon>
        <taxon>Fusobacteriati</taxon>
        <taxon>Fusobacteriota</taxon>
        <taxon>Fusobacteriia</taxon>
        <taxon>Fusobacteriales</taxon>
        <taxon>Fusobacteriaceae</taxon>
        <taxon>Fusobacterium</taxon>
    </lineage>
</organism>
<reference evidence="2" key="1">
    <citation type="journal article" date="2012" name="J. Bacteriol.">
        <title>Draft Genome Sequence of Fusobacterium nucleatum ChDC F128, Isolated from a Periodontitis Lesion.</title>
        <authorList>
            <person name="Park S.N."/>
            <person name="Kong S.W."/>
            <person name="Kim H.S."/>
            <person name="Park M.S."/>
            <person name="Lee J.W."/>
            <person name="Cho E."/>
            <person name="Lim Y.K."/>
            <person name="Choi M.H."/>
            <person name="Chang Y.H."/>
            <person name="Shin J.H."/>
            <person name="Park H.S."/>
            <person name="Choi S.H."/>
            <person name="Kook J.K."/>
        </authorList>
    </citation>
    <scope>NUCLEOTIDE SEQUENCE [LARGE SCALE GENOMIC DNA]</scope>
    <source>
        <strain evidence="2">ChDC F128</strain>
    </source>
</reference>
<dbReference type="Proteomes" id="UP000004829">
    <property type="component" value="Unassembled WGS sequence"/>
</dbReference>
<protein>
    <recommendedName>
        <fullName evidence="3">DKNYY family protein</fullName>
    </recommendedName>
</protein>
<dbReference type="EMBL" id="ALVD01000001">
    <property type="protein sequence ID" value="EJU08570.1"/>
    <property type="molecule type" value="Genomic_DNA"/>
</dbReference>
<sequence length="303" mass="35918">MAIRKMIVLIYSILSISVVAEYYKKGNEVYYEGYDHKNGKFIDYNEKVENVDLNSLEQINDFYARDKNRVYFRGKETDIDRDYIEIVRLNLVKDRDFVYYEDKKLKVSPNDSLFVNRNVTNKSLPDINVGYGFYVKDFQNAYYVKIDEDRNIKEIKLDDANVDKLVSWNDILAKDEKNIYYYGEKIDYIDASTFNGHGFGYGKDKNNIYYDVTIVKNADYKSFKEIKGYISFAKDKYNVFYEGKIIEGADIKSFEPLKNGFSKDKYGYFYNEQRLEGINYEDIKDFMNTFGVDKKKVPGYKYK</sequence>
<gene>
    <name evidence="1" type="ORF">B437_00530</name>
</gene>
<accession>A0ABN0H2R2</accession>
<name>A0ABN0H2R2_9FUSO</name>
<comment type="caution">
    <text evidence="1">The sequence shown here is derived from an EMBL/GenBank/DDBJ whole genome shotgun (WGS) entry which is preliminary data.</text>
</comment>
<keyword evidence="2" id="KW-1185">Reference proteome</keyword>
<dbReference type="InterPro" id="IPR027375">
    <property type="entry name" value="DKNYY"/>
</dbReference>